<dbReference type="InterPro" id="IPR000587">
    <property type="entry name" value="Creatinase_N"/>
</dbReference>
<dbReference type="OrthoDB" id="9806388at2"/>
<dbReference type="GO" id="GO:0004177">
    <property type="term" value="F:aminopeptidase activity"/>
    <property type="evidence" value="ECO:0007669"/>
    <property type="project" value="UniProtKB-KW"/>
</dbReference>
<dbReference type="Proteomes" id="UP000297900">
    <property type="component" value="Unassembled WGS sequence"/>
</dbReference>
<dbReference type="InterPro" id="IPR036005">
    <property type="entry name" value="Creatinase/aminopeptidase-like"/>
</dbReference>
<dbReference type="Pfam" id="PF01321">
    <property type="entry name" value="Creatinase_N"/>
    <property type="match status" value="1"/>
</dbReference>
<keyword evidence="3" id="KW-0378">Hydrolase</keyword>
<sequence>MQKKPPQDEWLNRSLKLQRKLAENDIAGCLVSQNVGIYYFAGSMQTGYLFVPVEGEPTFYVRRSVVRAFRESAIRTVELNSFRNFGKQLATDYPALFSSPDQPPIIGADLDVMPAQLYLRLAEAIPQAKWKDASALLRGVRSVKSSYEIERISRAAAVVSTALDAGIAGLKEGMTELELMAIIENSLRSQGHIGLMRMRGYNQEIVTGVIAAGEAAAEPTYFDGPAGGRGLSPAAPQGVSLRSIGRNEPIIIDIGCCLDGYTIDQTRMAVVGELSPELQTAYEVAELIMRSSERLLRPGTTPEELYVQALELAEEAGLSDHFMGYGADQVKFLGHGIGLEIDEWPVLARGFREPLKPGMTLAIEPKFTFPGLGVVGIENTYLVTETGYRELTVSPEKIYKSQDS</sequence>
<dbReference type="SUPFAM" id="SSF53092">
    <property type="entry name" value="Creatinase/prolidase N-terminal domain"/>
    <property type="match status" value="1"/>
</dbReference>
<dbReference type="Pfam" id="PF00557">
    <property type="entry name" value="Peptidase_M24"/>
    <property type="match status" value="1"/>
</dbReference>
<dbReference type="CDD" id="cd01066">
    <property type="entry name" value="APP_MetAP"/>
    <property type="match status" value="1"/>
</dbReference>
<dbReference type="AlphaFoldDB" id="A0A4Y8LXD9"/>
<evidence type="ECO:0000259" key="2">
    <source>
        <dbReference type="Pfam" id="PF01321"/>
    </source>
</evidence>
<proteinExistence type="predicted"/>
<dbReference type="InterPro" id="IPR050659">
    <property type="entry name" value="Peptidase_M24B"/>
</dbReference>
<accession>A0A4Y8LXD9</accession>
<reference evidence="3 4" key="1">
    <citation type="submission" date="2019-03" db="EMBL/GenBank/DDBJ databases">
        <title>Cohnella endophytica sp. nov., a novel endophytic bacterium isolated from bark of Sonneratia apetala.</title>
        <authorList>
            <person name="Tuo L."/>
        </authorList>
    </citation>
    <scope>NUCLEOTIDE SEQUENCE [LARGE SCALE GENOMIC DNA]</scope>
    <source>
        <strain evidence="3 4">CCTCC AB 208254</strain>
    </source>
</reference>
<evidence type="ECO:0000313" key="4">
    <source>
        <dbReference type="Proteomes" id="UP000297900"/>
    </source>
</evidence>
<feature type="domain" description="Peptidase M24" evidence="1">
    <location>
        <begin position="150"/>
        <end position="385"/>
    </location>
</feature>
<keyword evidence="3" id="KW-0645">Protease</keyword>
<organism evidence="3 4">
    <name type="scientific">Cohnella luojiensis</name>
    <dbReference type="NCBI Taxonomy" id="652876"/>
    <lineage>
        <taxon>Bacteria</taxon>
        <taxon>Bacillati</taxon>
        <taxon>Bacillota</taxon>
        <taxon>Bacilli</taxon>
        <taxon>Bacillales</taxon>
        <taxon>Paenibacillaceae</taxon>
        <taxon>Cohnella</taxon>
    </lineage>
</organism>
<dbReference type="SUPFAM" id="SSF55920">
    <property type="entry name" value="Creatinase/aminopeptidase"/>
    <property type="match status" value="1"/>
</dbReference>
<keyword evidence="4" id="KW-1185">Reference proteome</keyword>
<comment type="caution">
    <text evidence="3">The sequence shown here is derived from an EMBL/GenBank/DDBJ whole genome shotgun (WGS) entry which is preliminary data.</text>
</comment>
<protein>
    <submittedName>
        <fullName evidence="3">Aminopeptidase P family protein</fullName>
    </submittedName>
</protein>
<dbReference type="PANTHER" id="PTHR46112:SF2">
    <property type="entry name" value="XAA-PRO AMINOPEPTIDASE P-RELATED"/>
    <property type="match status" value="1"/>
</dbReference>
<evidence type="ECO:0000313" key="3">
    <source>
        <dbReference type="EMBL" id="TFE25757.1"/>
    </source>
</evidence>
<dbReference type="RefSeq" id="WP_135152547.1">
    <property type="nucleotide sequence ID" value="NZ_SOMN01000017.1"/>
</dbReference>
<name>A0A4Y8LXD9_9BACL</name>
<dbReference type="PANTHER" id="PTHR46112">
    <property type="entry name" value="AMINOPEPTIDASE"/>
    <property type="match status" value="1"/>
</dbReference>
<dbReference type="InterPro" id="IPR000994">
    <property type="entry name" value="Pept_M24"/>
</dbReference>
<dbReference type="InterPro" id="IPR029149">
    <property type="entry name" value="Creatin/AminoP/Spt16_N"/>
</dbReference>
<evidence type="ECO:0000259" key="1">
    <source>
        <dbReference type="Pfam" id="PF00557"/>
    </source>
</evidence>
<dbReference type="Gene3D" id="3.90.230.10">
    <property type="entry name" value="Creatinase/methionine aminopeptidase superfamily"/>
    <property type="match status" value="1"/>
</dbReference>
<dbReference type="Gene3D" id="3.40.350.10">
    <property type="entry name" value="Creatinase/prolidase N-terminal domain"/>
    <property type="match status" value="1"/>
</dbReference>
<feature type="domain" description="Creatinase N-terminal" evidence="2">
    <location>
        <begin position="13"/>
        <end position="143"/>
    </location>
</feature>
<keyword evidence="3" id="KW-0031">Aminopeptidase</keyword>
<gene>
    <name evidence="3" type="ORF">E2980_12615</name>
</gene>
<dbReference type="EMBL" id="SOMN01000017">
    <property type="protein sequence ID" value="TFE25757.1"/>
    <property type="molecule type" value="Genomic_DNA"/>
</dbReference>